<reference evidence="2" key="2">
    <citation type="submission" date="2020-09" db="EMBL/GenBank/DDBJ databases">
        <authorList>
            <person name="Sun Q."/>
            <person name="Sedlacek I."/>
        </authorList>
    </citation>
    <scope>NUCLEOTIDE SEQUENCE</scope>
    <source>
        <strain evidence="2">CCM 7897</strain>
    </source>
</reference>
<dbReference type="Pfam" id="PF03992">
    <property type="entry name" value="ABM"/>
    <property type="match status" value="1"/>
</dbReference>
<dbReference type="Proteomes" id="UP000606044">
    <property type="component" value="Unassembled WGS sequence"/>
</dbReference>
<keyword evidence="3" id="KW-1185">Reference proteome</keyword>
<dbReference type="InterPro" id="IPR011008">
    <property type="entry name" value="Dimeric_a/b-barrel"/>
</dbReference>
<dbReference type="EMBL" id="BMCT01000003">
    <property type="protein sequence ID" value="GGF64389.1"/>
    <property type="molecule type" value="Genomic_DNA"/>
</dbReference>
<organism evidence="2 3">
    <name type="scientific">Azorhizobium oxalatiphilum</name>
    <dbReference type="NCBI Taxonomy" id="980631"/>
    <lineage>
        <taxon>Bacteria</taxon>
        <taxon>Pseudomonadati</taxon>
        <taxon>Pseudomonadota</taxon>
        <taxon>Alphaproteobacteria</taxon>
        <taxon>Hyphomicrobiales</taxon>
        <taxon>Xanthobacteraceae</taxon>
        <taxon>Azorhizobium</taxon>
    </lineage>
</organism>
<reference evidence="2" key="1">
    <citation type="journal article" date="2014" name="Int. J. Syst. Evol. Microbiol.">
        <title>Complete genome sequence of Corynebacterium casei LMG S-19264T (=DSM 44701T), isolated from a smear-ripened cheese.</title>
        <authorList>
            <consortium name="US DOE Joint Genome Institute (JGI-PGF)"/>
            <person name="Walter F."/>
            <person name="Albersmeier A."/>
            <person name="Kalinowski J."/>
            <person name="Ruckert C."/>
        </authorList>
    </citation>
    <scope>NUCLEOTIDE SEQUENCE</scope>
    <source>
        <strain evidence="2">CCM 7897</strain>
    </source>
</reference>
<dbReference type="GO" id="GO:0004497">
    <property type="term" value="F:monooxygenase activity"/>
    <property type="evidence" value="ECO:0007669"/>
    <property type="project" value="UniProtKB-KW"/>
</dbReference>
<name>A0A917FAD3_9HYPH</name>
<evidence type="ECO:0000259" key="1">
    <source>
        <dbReference type="PROSITE" id="PS51725"/>
    </source>
</evidence>
<accession>A0A917FAD3</accession>
<dbReference type="PROSITE" id="PS51725">
    <property type="entry name" value="ABM"/>
    <property type="match status" value="1"/>
</dbReference>
<dbReference type="InterPro" id="IPR007138">
    <property type="entry name" value="ABM_dom"/>
</dbReference>
<dbReference type="Gene3D" id="3.30.70.100">
    <property type="match status" value="1"/>
</dbReference>
<comment type="caution">
    <text evidence="2">The sequence shown here is derived from an EMBL/GenBank/DDBJ whole genome shotgun (WGS) entry which is preliminary data.</text>
</comment>
<evidence type="ECO:0000313" key="2">
    <source>
        <dbReference type="EMBL" id="GGF64389.1"/>
    </source>
</evidence>
<feature type="domain" description="ABM" evidence="1">
    <location>
        <begin position="2"/>
        <end position="92"/>
    </location>
</feature>
<gene>
    <name evidence="2" type="ORF">GCM10007301_25250</name>
</gene>
<sequence length="99" mass="11302">MVYELAVIRIHDGKQAEFEAAAKQAIPLFQRAKGCSGMEIRHSVETPTEYHLIVKWATLENHTVDFRESEDFQTWRGLVGPFFAQPPAVQHLDTLFVGF</sequence>
<protein>
    <submittedName>
        <fullName evidence="2">Antibiotic biosynthesis monooxygenase</fullName>
    </submittedName>
</protein>
<keyword evidence="2" id="KW-0503">Monooxygenase</keyword>
<dbReference type="RefSeq" id="WP_188579027.1">
    <property type="nucleotide sequence ID" value="NZ_BMCT01000003.1"/>
</dbReference>
<proteinExistence type="predicted"/>
<keyword evidence="2" id="KW-0560">Oxidoreductase</keyword>
<dbReference type="SUPFAM" id="SSF54909">
    <property type="entry name" value="Dimeric alpha+beta barrel"/>
    <property type="match status" value="1"/>
</dbReference>
<dbReference type="AlphaFoldDB" id="A0A917FAD3"/>
<evidence type="ECO:0000313" key="3">
    <source>
        <dbReference type="Proteomes" id="UP000606044"/>
    </source>
</evidence>